<accession>A0AA86TAD5</accession>
<proteinExistence type="predicted"/>
<keyword evidence="2" id="KW-1185">Reference proteome</keyword>
<dbReference type="EMBL" id="OY731404">
    <property type="protein sequence ID" value="CAJ1969041.1"/>
    <property type="molecule type" value="Genomic_DNA"/>
</dbReference>
<name>A0AA86TAD5_9FABA</name>
<dbReference type="Proteomes" id="UP001189624">
    <property type="component" value="Chromosome 7"/>
</dbReference>
<dbReference type="Gramene" id="rna-AYBTSS11_LOCUS22047">
    <property type="protein sequence ID" value="CAJ1969041.1"/>
    <property type="gene ID" value="gene-AYBTSS11_LOCUS22047"/>
</dbReference>
<gene>
    <name evidence="1" type="ORF">AYBTSS11_LOCUS22047</name>
</gene>
<organism evidence="1 2">
    <name type="scientific">Sphenostylis stenocarpa</name>
    <dbReference type="NCBI Taxonomy" id="92480"/>
    <lineage>
        <taxon>Eukaryota</taxon>
        <taxon>Viridiplantae</taxon>
        <taxon>Streptophyta</taxon>
        <taxon>Embryophyta</taxon>
        <taxon>Tracheophyta</taxon>
        <taxon>Spermatophyta</taxon>
        <taxon>Magnoliopsida</taxon>
        <taxon>eudicotyledons</taxon>
        <taxon>Gunneridae</taxon>
        <taxon>Pentapetalae</taxon>
        <taxon>rosids</taxon>
        <taxon>fabids</taxon>
        <taxon>Fabales</taxon>
        <taxon>Fabaceae</taxon>
        <taxon>Papilionoideae</taxon>
        <taxon>50 kb inversion clade</taxon>
        <taxon>NPAAA clade</taxon>
        <taxon>indigoferoid/millettioid clade</taxon>
        <taxon>Phaseoleae</taxon>
        <taxon>Sphenostylis</taxon>
    </lineage>
</organism>
<sequence length="95" mass="10809">MSSIKPPWSLVIPDELSYEVWHSSGRSRVRKGIIAYLYMRIGSPRQSFNRNIVILLARFAYPTLEFKGPEETRPCLGKASLMLVIISALLIVMID</sequence>
<reference evidence="1" key="1">
    <citation type="submission" date="2023-10" db="EMBL/GenBank/DDBJ databases">
        <authorList>
            <person name="Domelevo Entfellner J.-B."/>
        </authorList>
    </citation>
    <scope>NUCLEOTIDE SEQUENCE</scope>
</reference>
<dbReference type="AlphaFoldDB" id="A0AA86TAD5"/>
<protein>
    <submittedName>
        <fullName evidence="1">Uncharacterized protein</fullName>
    </submittedName>
</protein>
<evidence type="ECO:0000313" key="2">
    <source>
        <dbReference type="Proteomes" id="UP001189624"/>
    </source>
</evidence>
<evidence type="ECO:0000313" key="1">
    <source>
        <dbReference type="EMBL" id="CAJ1969041.1"/>
    </source>
</evidence>